<dbReference type="PANTHER" id="PTHR37024:SF5">
    <property type="entry name" value="IMPA N-TERMINAL DOMAIN-CONTAINING PROTEIN"/>
    <property type="match status" value="1"/>
</dbReference>
<accession>A0A0H3AEA1</accession>
<keyword evidence="1" id="KW-0812">Transmembrane</keyword>
<reference evidence="3 4" key="1">
    <citation type="submission" date="2007-03" db="EMBL/GenBank/DDBJ databases">
        <authorList>
            <person name="Heidelberg J."/>
        </authorList>
    </citation>
    <scope>NUCLEOTIDE SEQUENCE [LARGE SCALE GENOMIC DNA]</scope>
    <source>
        <strain evidence="4">ATCC 39541 / Classical Ogawa 395 / O395</strain>
    </source>
</reference>
<name>A0A0H3AEA1_VIBC3</name>
<dbReference type="Proteomes" id="UP000000249">
    <property type="component" value="Chromosome 2"/>
</dbReference>
<evidence type="ECO:0000259" key="2">
    <source>
        <dbReference type="Pfam" id="PF06812"/>
    </source>
</evidence>
<dbReference type="PATRIC" id="fig|345073.21.peg.2875"/>
<dbReference type="KEGG" id="vcr:VC395_A0114"/>
<proteinExistence type="predicted"/>
<keyword evidence="1" id="KW-1133">Transmembrane helix</keyword>
<evidence type="ECO:0000256" key="1">
    <source>
        <dbReference type="SAM" id="Phobius"/>
    </source>
</evidence>
<sequence>MMSNVIFIDNVCYRLTNDSEEIRGLEPYAKVREEINRRFNPIAGGTDWAVVKEYCEQLACNQGMDFLICGYYAVACLKTQGLAGYATGMELMSASLANQGECDVKSAKVRKEILDWVNARVVQELKALKPTYESLRDLYRAERHCERLHQLFEQQQTEYKVDFEGVGFALFEHIDRIETQYHSLLKKQEKAQPPKLKFWQRGYALFTLGVLGVALGMVGGYWGWPWFYTTPYAAPQRITTLNEASQTQALLNDSSTSERARWQHDLIPLYRDTLQQNLTISFSEPKRHAITQLNLLRTLYPENEQVNALSQEFALQQQQALEQTALFVAKFSEIRTKMANISLLAKRGKWAELEKQTKSLEEFAVSLSPIYGRVDYVQGLLEQGDVTNAQKEFAILKQRLDSLSWKIAELEQRIGDAALLQ</sequence>
<feature type="transmembrane region" description="Helical" evidence="1">
    <location>
        <begin position="203"/>
        <end position="224"/>
    </location>
</feature>
<dbReference type="PANTHER" id="PTHR37024">
    <property type="entry name" value="TYPE VI SECRETION SYSTEM DUF2094 AND IMPA-RELATED DOMAIN PROTEIN"/>
    <property type="match status" value="1"/>
</dbReference>
<dbReference type="InterPro" id="IPR010657">
    <property type="entry name" value="ImpA_N"/>
</dbReference>
<keyword evidence="1" id="KW-0472">Membrane</keyword>
<evidence type="ECO:0000313" key="4">
    <source>
        <dbReference type="Proteomes" id="UP000000249"/>
    </source>
</evidence>
<feature type="domain" description="ImpA N-terminal" evidence="2">
    <location>
        <begin position="26"/>
        <end position="100"/>
    </location>
</feature>
<evidence type="ECO:0000313" key="3">
    <source>
        <dbReference type="EMBL" id="ABQ19102.1"/>
    </source>
</evidence>
<protein>
    <recommendedName>
        <fullName evidence="2">ImpA N-terminal domain-containing protein</fullName>
    </recommendedName>
</protein>
<dbReference type="OrthoDB" id="5905784at2"/>
<dbReference type="eggNOG" id="COG3515">
    <property type="taxonomic scope" value="Bacteria"/>
</dbReference>
<organism evidence="3 4">
    <name type="scientific">Vibrio cholerae serotype O1 (strain ATCC 39541 / Classical Ogawa 395 / O395)</name>
    <dbReference type="NCBI Taxonomy" id="345073"/>
    <lineage>
        <taxon>Bacteria</taxon>
        <taxon>Pseudomonadati</taxon>
        <taxon>Pseudomonadota</taxon>
        <taxon>Gammaproteobacteria</taxon>
        <taxon>Vibrionales</taxon>
        <taxon>Vibrionaceae</taxon>
        <taxon>Vibrio</taxon>
    </lineage>
</organism>
<gene>
    <name evidence="3" type="ordered locus">VC0395_0015</name>
</gene>
<dbReference type="EMBL" id="CP000626">
    <property type="protein sequence ID" value="ABQ19102.1"/>
    <property type="molecule type" value="Genomic_DNA"/>
</dbReference>
<dbReference type="Pfam" id="PF06812">
    <property type="entry name" value="ImpA_N"/>
    <property type="match status" value="1"/>
</dbReference>
<dbReference type="KEGG" id="vco:VC0395_0015"/>
<dbReference type="AlphaFoldDB" id="A0A0H3AEA1"/>